<dbReference type="AlphaFoldDB" id="A0A7S3P5A1"/>
<feature type="transmembrane region" description="Helical" evidence="2">
    <location>
        <begin position="112"/>
        <end position="132"/>
    </location>
</feature>
<keyword evidence="2" id="KW-0472">Membrane</keyword>
<feature type="compositionally biased region" description="Low complexity" evidence="1">
    <location>
        <begin position="217"/>
        <end position="235"/>
    </location>
</feature>
<protein>
    <submittedName>
        <fullName evidence="3">Uncharacterized protein</fullName>
    </submittedName>
</protein>
<evidence type="ECO:0000313" key="3">
    <source>
        <dbReference type="EMBL" id="CAE0406085.1"/>
    </source>
</evidence>
<accession>A0A7S3P5A1</accession>
<evidence type="ECO:0000256" key="2">
    <source>
        <dbReference type="SAM" id="Phobius"/>
    </source>
</evidence>
<feature type="transmembrane region" description="Helical" evidence="2">
    <location>
        <begin position="178"/>
        <end position="199"/>
    </location>
</feature>
<keyword evidence="2" id="KW-0812">Transmembrane</keyword>
<reference evidence="3" key="1">
    <citation type="submission" date="2021-01" db="EMBL/GenBank/DDBJ databases">
        <authorList>
            <person name="Corre E."/>
            <person name="Pelletier E."/>
            <person name="Niang G."/>
            <person name="Scheremetjew M."/>
            <person name="Finn R."/>
            <person name="Kale V."/>
            <person name="Holt S."/>
            <person name="Cochrane G."/>
            <person name="Meng A."/>
            <person name="Brown T."/>
            <person name="Cohen L."/>
        </authorList>
    </citation>
    <scope>NUCLEOTIDE SEQUENCE</scope>
    <source>
        <strain evidence="3">CCMP127</strain>
    </source>
</reference>
<feature type="compositionally biased region" description="Polar residues" evidence="1">
    <location>
        <begin position="244"/>
        <end position="262"/>
    </location>
</feature>
<proteinExistence type="predicted"/>
<name>A0A7S3P5A1_9STRA</name>
<keyword evidence="2" id="KW-1133">Transmembrane helix</keyword>
<feature type="transmembrane region" description="Helical" evidence="2">
    <location>
        <begin position="139"/>
        <end position="158"/>
    </location>
</feature>
<feature type="transmembrane region" description="Helical" evidence="2">
    <location>
        <begin position="15"/>
        <end position="36"/>
    </location>
</feature>
<feature type="region of interest" description="Disordered" evidence="1">
    <location>
        <begin position="213"/>
        <end position="276"/>
    </location>
</feature>
<sequence>MAPRTNQRQRQNAQLLYLLLVATATLGLVCTLLSAYSCKFASVSEIKTSTTHLIVDGTSSIPASFGIWKVRGRSQSVSEWLPDEYFESNDKCLPWKQSLWEQNGSIRASKTYAVLATIVGTFLWLFILRGIFQKVTGSILFALCSLSLLCEALAALFFEIMGAQTCYQYGMQCSWDMGAYYAAGAVLMWMSTAIGFALYQPRHYDVVEEASVDGADSTPNHASNNNNLNNQSTSTAVSPVPVNDTHNNEANEVETNPPTSANDDIEAPTSELPQDG</sequence>
<organism evidence="3">
    <name type="scientific">Amphora coffeiformis</name>
    <dbReference type="NCBI Taxonomy" id="265554"/>
    <lineage>
        <taxon>Eukaryota</taxon>
        <taxon>Sar</taxon>
        <taxon>Stramenopiles</taxon>
        <taxon>Ochrophyta</taxon>
        <taxon>Bacillariophyta</taxon>
        <taxon>Bacillariophyceae</taxon>
        <taxon>Bacillariophycidae</taxon>
        <taxon>Thalassiophysales</taxon>
        <taxon>Catenulaceae</taxon>
        <taxon>Amphora</taxon>
    </lineage>
</organism>
<evidence type="ECO:0000256" key="1">
    <source>
        <dbReference type="SAM" id="MobiDB-lite"/>
    </source>
</evidence>
<dbReference type="EMBL" id="HBIM01004694">
    <property type="protein sequence ID" value="CAE0406085.1"/>
    <property type="molecule type" value="Transcribed_RNA"/>
</dbReference>
<gene>
    <name evidence="3" type="ORF">ACOF00016_LOCUS4014</name>
</gene>